<dbReference type="SUPFAM" id="SSF53901">
    <property type="entry name" value="Thiolase-like"/>
    <property type="match status" value="2"/>
</dbReference>
<dbReference type="GO" id="GO:0016746">
    <property type="term" value="F:acyltransferase activity"/>
    <property type="evidence" value="ECO:0007669"/>
    <property type="project" value="UniProtKB-KW"/>
</dbReference>
<feature type="compositionally biased region" description="Low complexity" evidence="4">
    <location>
        <begin position="1"/>
        <end position="12"/>
    </location>
</feature>
<sequence length="524" mass="54437">MAGPPSSSPSSSLDPRTPVLIGVGQVSDPIDGPRYQRLSPVELAAAAARDALADTGADPGAVAAAVDTVAGIRQFEISFPGVAAPLGRSDNFPRSVAARLGTRPARAVLEVIGGQGPQHLVTELAADIAAGRGEAALVFGSEATSTVRHLADAPDRPDFTESAGGGLEDRGFGLEGLATEYTLTHGLTDAPTQYALFDNARRARLGQSRADYLRGMGELFAPFTTVAATNPHAAAPTERSATELATPTAANRPITDPYLRYLVARDQVNQGAAVLITSVATARRLGVDTERWVFLHGHADLCERDLLDRADLSTSPAAVMATRHALALADIGVADLATLDLYSCFPVAVSTITDAFDLAADDPRGLTVTGGLPFFGGAGNNYSMHAIAEIVDRLRRSPGAYGLVAANGGVLSKYSAGVYSTTPTGWRADRSAELQDQVLALPAPAQVAAAEGPATIETYTVKHDRGGARTGIVVGRLEATGARFLALAADDTTLDALSSADEPIGMPVHARRADRHNTVEVSRP</sequence>
<feature type="region of interest" description="Disordered" evidence="4">
    <location>
        <begin position="1"/>
        <end position="21"/>
    </location>
</feature>
<dbReference type="Gene3D" id="3.40.47.10">
    <property type="match status" value="1"/>
</dbReference>
<protein>
    <submittedName>
        <fullName evidence="6">Acetyl-CoA C-acetyltransferase</fullName>
    </submittedName>
</protein>
<dbReference type="AlphaFoldDB" id="A0A1I5H8U7"/>
<keyword evidence="3" id="KW-0012">Acyltransferase</keyword>
<dbReference type="InterPro" id="IPR040771">
    <property type="entry name" value="TLP1_add_C"/>
</dbReference>
<keyword evidence="2 6" id="KW-0808">Transferase</keyword>
<proteinExistence type="inferred from homology"/>
<evidence type="ECO:0000256" key="4">
    <source>
        <dbReference type="SAM" id="MobiDB-lite"/>
    </source>
</evidence>
<dbReference type="PANTHER" id="PTHR18919:SF139">
    <property type="entry name" value="THIOLASE-LIKE PROTEIN TYPE 1 ADDITIONAL C-TERMINAL DOMAIN-CONTAINING PROTEIN"/>
    <property type="match status" value="1"/>
</dbReference>
<dbReference type="EMBL" id="FOUY01000060">
    <property type="protein sequence ID" value="SFO44748.1"/>
    <property type="molecule type" value="Genomic_DNA"/>
</dbReference>
<evidence type="ECO:0000259" key="5">
    <source>
        <dbReference type="Pfam" id="PF18313"/>
    </source>
</evidence>
<evidence type="ECO:0000256" key="3">
    <source>
        <dbReference type="ARBA" id="ARBA00023315"/>
    </source>
</evidence>
<gene>
    <name evidence="6" type="ORF">SAMN05216207_10608</name>
</gene>
<reference evidence="6 7" key="1">
    <citation type="submission" date="2016-10" db="EMBL/GenBank/DDBJ databases">
        <authorList>
            <person name="de Groot N.N."/>
        </authorList>
    </citation>
    <scope>NUCLEOTIDE SEQUENCE [LARGE SCALE GENOMIC DNA]</scope>
    <source>
        <strain evidence="6 7">CGMCC 4.1877</strain>
    </source>
</reference>
<dbReference type="Proteomes" id="UP000199614">
    <property type="component" value="Unassembled WGS sequence"/>
</dbReference>
<dbReference type="Pfam" id="PF18313">
    <property type="entry name" value="TLP1_add_C"/>
    <property type="match status" value="1"/>
</dbReference>
<evidence type="ECO:0000313" key="6">
    <source>
        <dbReference type="EMBL" id="SFO44748.1"/>
    </source>
</evidence>
<dbReference type="InterPro" id="IPR016039">
    <property type="entry name" value="Thiolase-like"/>
</dbReference>
<dbReference type="RefSeq" id="WP_245773913.1">
    <property type="nucleotide sequence ID" value="NZ_FOUY01000060.1"/>
</dbReference>
<keyword evidence="7" id="KW-1185">Reference proteome</keyword>
<evidence type="ECO:0000256" key="1">
    <source>
        <dbReference type="ARBA" id="ARBA00010982"/>
    </source>
</evidence>
<evidence type="ECO:0000256" key="2">
    <source>
        <dbReference type="ARBA" id="ARBA00022679"/>
    </source>
</evidence>
<comment type="similarity">
    <text evidence="1">Belongs to the thiolase-like superfamily. Thiolase family.</text>
</comment>
<dbReference type="STRING" id="260086.SAMN05216207_10608"/>
<feature type="domain" description="Thiolase-like protein type 1 additional C-terminal" evidence="5">
    <location>
        <begin position="433"/>
        <end position="511"/>
    </location>
</feature>
<organism evidence="6 7">
    <name type="scientific">Pseudonocardia ammonioxydans</name>
    <dbReference type="NCBI Taxonomy" id="260086"/>
    <lineage>
        <taxon>Bacteria</taxon>
        <taxon>Bacillati</taxon>
        <taxon>Actinomycetota</taxon>
        <taxon>Actinomycetes</taxon>
        <taxon>Pseudonocardiales</taxon>
        <taxon>Pseudonocardiaceae</taxon>
        <taxon>Pseudonocardia</taxon>
    </lineage>
</organism>
<accession>A0A1I5H8U7</accession>
<dbReference type="NCBIfam" id="NF006105">
    <property type="entry name" value="PRK08257.1-4"/>
    <property type="match status" value="1"/>
</dbReference>
<evidence type="ECO:0000313" key="7">
    <source>
        <dbReference type="Proteomes" id="UP000199614"/>
    </source>
</evidence>
<dbReference type="PANTHER" id="PTHR18919">
    <property type="entry name" value="ACETYL-COA C-ACYLTRANSFERASE"/>
    <property type="match status" value="1"/>
</dbReference>
<name>A0A1I5H8U7_PSUAM</name>
<dbReference type="Gene3D" id="2.40.50.840">
    <property type="match status" value="1"/>
</dbReference>